<dbReference type="Pfam" id="PF03413">
    <property type="entry name" value="PepSY"/>
    <property type="match status" value="1"/>
</dbReference>
<name>A0ABT7C7F2_9MICO</name>
<reference evidence="4" key="2">
    <citation type="journal article" date="2022" name="Sci. Rep.">
        <title>In silico prediction of the enzymes involved in the degradation of the herbicide molinate by Gulosibacter molinativorax ON4T.</title>
        <authorList>
            <person name="Lopes A.R."/>
            <person name="Bunin E."/>
            <person name="Viana A.T."/>
            <person name="Froufe H."/>
            <person name="Munoz-Merida A."/>
            <person name="Pinho D."/>
            <person name="Figueiredo J."/>
            <person name="Barroso C."/>
            <person name="Vaz-Moreira I."/>
            <person name="Bellanger X."/>
            <person name="Egas C."/>
            <person name="Nunes O.C."/>
        </authorList>
    </citation>
    <scope>NUCLEOTIDE SEQUENCE</scope>
    <source>
        <strain evidence="4">ON4</strain>
    </source>
</reference>
<dbReference type="Proteomes" id="UP001170379">
    <property type="component" value="Unassembled WGS sequence"/>
</dbReference>
<feature type="region of interest" description="Disordered" evidence="1">
    <location>
        <begin position="31"/>
        <end position="64"/>
    </location>
</feature>
<evidence type="ECO:0000313" key="5">
    <source>
        <dbReference type="Proteomes" id="UP001170379"/>
    </source>
</evidence>
<gene>
    <name evidence="4" type="ORF">C7K25_04900</name>
</gene>
<comment type="caution">
    <text evidence="4">The sequence shown here is derived from an EMBL/GenBank/DDBJ whole genome shotgun (WGS) entry which is preliminary data.</text>
</comment>
<protein>
    <recommendedName>
        <fullName evidence="3">PepSY domain-containing protein</fullName>
    </recommendedName>
</protein>
<dbReference type="Gene3D" id="3.10.450.40">
    <property type="match status" value="1"/>
</dbReference>
<evidence type="ECO:0000256" key="2">
    <source>
        <dbReference type="SAM" id="SignalP"/>
    </source>
</evidence>
<dbReference type="PROSITE" id="PS51257">
    <property type="entry name" value="PROKAR_LIPOPROTEIN"/>
    <property type="match status" value="1"/>
</dbReference>
<evidence type="ECO:0000259" key="3">
    <source>
        <dbReference type="Pfam" id="PF03413"/>
    </source>
</evidence>
<proteinExistence type="predicted"/>
<feature type="chain" id="PRO_5045644200" description="PepSY domain-containing protein" evidence="2">
    <location>
        <begin position="34"/>
        <end position="214"/>
    </location>
</feature>
<feature type="signal peptide" evidence="2">
    <location>
        <begin position="1"/>
        <end position="33"/>
    </location>
</feature>
<keyword evidence="5" id="KW-1185">Reference proteome</keyword>
<evidence type="ECO:0000256" key="1">
    <source>
        <dbReference type="SAM" id="MobiDB-lite"/>
    </source>
</evidence>
<feature type="domain" description="PepSY" evidence="3">
    <location>
        <begin position="163"/>
        <end position="212"/>
    </location>
</feature>
<dbReference type="InterPro" id="IPR025711">
    <property type="entry name" value="PepSY"/>
</dbReference>
<organism evidence="4 5">
    <name type="scientific">Gulosibacter molinativorax</name>
    <dbReference type="NCBI Taxonomy" id="256821"/>
    <lineage>
        <taxon>Bacteria</taxon>
        <taxon>Bacillati</taxon>
        <taxon>Actinomycetota</taxon>
        <taxon>Actinomycetes</taxon>
        <taxon>Micrococcales</taxon>
        <taxon>Microbacteriaceae</taxon>
        <taxon>Gulosibacter</taxon>
    </lineage>
</organism>
<reference evidence="4" key="1">
    <citation type="submission" date="2018-03" db="EMBL/GenBank/DDBJ databases">
        <authorList>
            <person name="Nunes O.C."/>
            <person name="Lopes A.R."/>
            <person name="Froufe H."/>
            <person name="Munoz-Merida A."/>
            <person name="Barroso C."/>
            <person name="Egas C."/>
        </authorList>
    </citation>
    <scope>NUCLEOTIDE SEQUENCE</scope>
    <source>
        <strain evidence="4">ON4</strain>
    </source>
</reference>
<keyword evidence="2" id="KW-0732">Signal</keyword>
<sequence length="214" mass="22824">MNSNVRTALVTLASSAVLLGLVGCAGSANDAQATGEPTGAVPSETPPQSADARATESETGDYPIEATDEATVRAAEYTDAISSVISVHKGVSDEDVFAFDLEREDDDDDNDEVFNIDVAYNATVYEYDVLPDGSPRLDDTEQRELDDEDLREIETAELDMVAAIKAALAHQEGTIEEVELDTEDGAVVWKIDYTDDAADDLLVDAVTGEVTADN</sequence>
<evidence type="ECO:0000313" key="4">
    <source>
        <dbReference type="EMBL" id="MDJ1370707.1"/>
    </source>
</evidence>
<accession>A0ABT7C7F2</accession>
<dbReference type="EMBL" id="PXVD01000006">
    <property type="protein sequence ID" value="MDJ1370707.1"/>
    <property type="molecule type" value="Genomic_DNA"/>
</dbReference>
<dbReference type="RefSeq" id="WP_084147438.1">
    <property type="nucleotide sequence ID" value="NZ_CP028426.1"/>
</dbReference>